<evidence type="ECO:0000256" key="1">
    <source>
        <dbReference type="PIRNR" id="PIRNR016789"/>
    </source>
</evidence>
<evidence type="ECO:0000256" key="2">
    <source>
        <dbReference type="SAM" id="Phobius"/>
    </source>
</evidence>
<reference evidence="4" key="1">
    <citation type="journal article" date="2019" name="Int. J. Syst. Evol. Microbiol.">
        <title>The Global Catalogue of Microorganisms (GCM) 10K type strain sequencing project: providing services to taxonomists for standard genome sequencing and annotation.</title>
        <authorList>
            <consortium name="The Broad Institute Genomics Platform"/>
            <consortium name="The Broad Institute Genome Sequencing Center for Infectious Disease"/>
            <person name="Wu L."/>
            <person name="Ma J."/>
        </authorList>
    </citation>
    <scope>NUCLEOTIDE SEQUENCE [LARGE SCALE GENOMIC DNA]</scope>
    <source>
        <strain evidence="4">JCM 17304</strain>
    </source>
</reference>
<keyword evidence="2" id="KW-1133">Transmembrane helix</keyword>
<dbReference type="Proteomes" id="UP001500392">
    <property type="component" value="Unassembled WGS sequence"/>
</dbReference>
<comment type="subcellular location">
    <subcellularLocation>
        <location evidence="1">Cell inner membrane</location>
        <topology evidence="1">Multi-pass membrane protein</topology>
    </subcellularLocation>
</comment>
<keyword evidence="1" id="KW-0997">Cell inner membrane</keyword>
<dbReference type="PANTHER" id="PTHR35813:SF1">
    <property type="entry name" value="INNER MEMBRANE PROTEIN YBAN"/>
    <property type="match status" value="1"/>
</dbReference>
<keyword evidence="2" id="KW-0812">Transmembrane</keyword>
<keyword evidence="1" id="KW-1003">Cell membrane</keyword>
<name>A0ABP7WTM6_9GAMM</name>
<comment type="caution">
    <text evidence="3">The sequence shown here is derived from an EMBL/GenBank/DDBJ whole genome shotgun (WGS) entry which is preliminary data.</text>
</comment>
<gene>
    <name evidence="3" type="ORF">GCM10022414_21160</name>
</gene>
<evidence type="ECO:0000313" key="4">
    <source>
        <dbReference type="Proteomes" id="UP001500392"/>
    </source>
</evidence>
<proteinExistence type="predicted"/>
<evidence type="ECO:0000313" key="3">
    <source>
        <dbReference type="EMBL" id="GAA4096505.1"/>
    </source>
</evidence>
<feature type="transmembrane region" description="Helical" evidence="2">
    <location>
        <begin position="83"/>
        <end position="101"/>
    </location>
</feature>
<dbReference type="RefSeq" id="WP_344935600.1">
    <property type="nucleotide sequence ID" value="NZ_BAABDM010000003.1"/>
</dbReference>
<dbReference type="PIRSF" id="PIRSF016789">
    <property type="entry name" value="DUF454"/>
    <property type="match status" value="1"/>
</dbReference>
<feature type="transmembrane region" description="Helical" evidence="2">
    <location>
        <begin position="107"/>
        <end position="126"/>
    </location>
</feature>
<keyword evidence="1 2" id="KW-0472">Membrane</keyword>
<dbReference type="PANTHER" id="PTHR35813">
    <property type="entry name" value="INNER MEMBRANE PROTEIN YBAN"/>
    <property type="match status" value="1"/>
</dbReference>
<accession>A0ABP7WTM6</accession>
<dbReference type="InterPro" id="IPR007401">
    <property type="entry name" value="DUF454"/>
</dbReference>
<dbReference type="Pfam" id="PF04304">
    <property type="entry name" value="DUF454"/>
    <property type="match status" value="1"/>
</dbReference>
<protein>
    <recommendedName>
        <fullName evidence="1">Inner membrane protein</fullName>
    </recommendedName>
</protein>
<feature type="transmembrane region" description="Helical" evidence="2">
    <location>
        <begin position="16"/>
        <end position="37"/>
    </location>
</feature>
<keyword evidence="4" id="KW-1185">Reference proteome</keyword>
<dbReference type="EMBL" id="BAABDM010000003">
    <property type="protein sequence ID" value="GAA4096505.1"/>
    <property type="molecule type" value="Genomic_DNA"/>
</dbReference>
<organism evidence="3 4">
    <name type="scientific">Zhongshania borealis</name>
    <dbReference type="NCBI Taxonomy" id="889488"/>
    <lineage>
        <taxon>Bacteria</taxon>
        <taxon>Pseudomonadati</taxon>
        <taxon>Pseudomonadota</taxon>
        <taxon>Gammaproteobacteria</taxon>
        <taxon>Cellvibrionales</taxon>
        <taxon>Spongiibacteraceae</taxon>
        <taxon>Zhongshania</taxon>
    </lineage>
</organism>
<sequence length="139" mass="16185">MVAKTPYQHRNPIIRYALFILGWISFALGMIGLLLPVVPTSPFLILSAACFLRSSPRFYTWLTEHRWWGRYIRYFLDGQGIPRRIKALILGMLWIMILSSALLIVKIIWVSITMVIIAMAVSIYIIRLPNPEQTKHEER</sequence>